<protein>
    <submittedName>
        <fullName evidence="1">Uncharacterized protein</fullName>
    </submittedName>
</protein>
<sequence length="98" mass="10442">MAEHAVLVRIPSAAGLSVDWDSIEAPLFKAINAAGVGELDGHEVNLQDGSVTFYMYGPDADRLHEIVRPVLRDAELPAGTTVVRRYGGPGAEQVATEL</sequence>
<accession>A0ABQ3JKV5</accession>
<evidence type="ECO:0000313" key="1">
    <source>
        <dbReference type="EMBL" id="GHF26687.1"/>
    </source>
</evidence>
<reference evidence="2" key="1">
    <citation type="journal article" date="2019" name="Int. J. Syst. Evol. Microbiol.">
        <title>The Global Catalogue of Microorganisms (GCM) 10K type strain sequencing project: providing services to taxonomists for standard genome sequencing and annotation.</title>
        <authorList>
            <consortium name="The Broad Institute Genomics Platform"/>
            <consortium name="The Broad Institute Genome Sequencing Center for Infectious Disease"/>
            <person name="Wu L."/>
            <person name="Ma J."/>
        </authorList>
    </citation>
    <scope>NUCLEOTIDE SEQUENCE [LARGE SCALE GENOMIC DNA]</scope>
    <source>
        <strain evidence="2">CGMCC 4.7677</strain>
    </source>
</reference>
<name>A0ABQ3JKV5_9PSEU</name>
<proteinExistence type="predicted"/>
<keyword evidence="2" id="KW-1185">Reference proteome</keyword>
<organism evidence="1 2">
    <name type="scientific">Amycolatopsis deserti</name>
    <dbReference type="NCBI Taxonomy" id="185696"/>
    <lineage>
        <taxon>Bacteria</taxon>
        <taxon>Bacillati</taxon>
        <taxon>Actinomycetota</taxon>
        <taxon>Actinomycetes</taxon>
        <taxon>Pseudonocardiales</taxon>
        <taxon>Pseudonocardiaceae</taxon>
        <taxon>Amycolatopsis</taxon>
    </lineage>
</organism>
<evidence type="ECO:0000313" key="2">
    <source>
        <dbReference type="Proteomes" id="UP000605897"/>
    </source>
</evidence>
<gene>
    <name evidence="1" type="ORF">GCM10017786_71090</name>
</gene>
<dbReference type="Proteomes" id="UP000605897">
    <property type="component" value="Unassembled WGS sequence"/>
</dbReference>
<comment type="caution">
    <text evidence="1">The sequence shown here is derived from an EMBL/GenBank/DDBJ whole genome shotgun (WGS) entry which is preliminary data.</text>
</comment>
<dbReference type="RefSeq" id="WP_191249038.1">
    <property type="nucleotide sequence ID" value="NZ_BNAU01000012.1"/>
</dbReference>
<dbReference type="EMBL" id="BNAU01000012">
    <property type="protein sequence ID" value="GHF26687.1"/>
    <property type="molecule type" value="Genomic_DNA"/>
</dbReference>